<evidence type="ECO:0000256" key="4">
    <source>
        <dbReference type="ARBA" id="ARBA00022898"/>
    </source>
</evidence>
<keyword evidence="8" id="KW-1185">Reference proteome</keyword>
<dbReference type="RefSeq" id="WP_341673600.1">
    <property type="nucleotide sequence ID" value="NZ_JBBYHV010000002.1"/>
</dbReference>
<dbReference type="InterPro" id="IPR015424">
    <property type="entry name" value="PyrdxlP-dep_Trfase"/>
</dbReference>
<evidence type="ECO:0000256" key="6">
    <source>
        <dbReference type="RuleBase" id="RU000382"/>
    </source>
</evidence>
<dbReference type="InterPro" id="IPR002129">
    <property type="entry name" value="PyrdxlP-dep_de-COase"/>
</dbReference>
<dbReference type="PANTHER" id="PTHR11999">
    <property type="entry name" value="GROUP II PYRIDOXAL-5-PHOSPHATE DECARBOXYLASE"/>
    <property type="match status" value="1"/>
</dbReference>
<dbReference type="Gene3D" id="3.90.1150.10">
    <property type="entry name" value="Aspartate Aminotransferase, domain 1"/>
    <property type="match status" value="1"/>
</dbReference>
<dbReference type="InterPro" id="IPR015422">
    <property type="entry name" value="PyrdxlP-dep_Trfase_small"/>
</dbReference>
<evidence type="ECO:0000256" key="1">
    <source>
        <dbReference type="ARBA" id="ARBA00001933"/>
    </source>
</evidence>
<dbReference type="EMBL" id="JBBYHV010000002">
    <property type="protein sequence ID" value="MEL1251033.1"/>
    <property type="molecule type" value="Genomic_DNA"/>
</dbReference>
<dbReference type="Proteomes" id="UP001497045">
    <property type="component" value="Unassembled WGS sequence"/>
</dbReference>
<comment type="similarity">
    <text evidence="2 6">Belongs to the group II decarboxylase family.</text>
</comment>
<name>A0ABU9IGH5_9SPHN</name>
<gene>
    <name evidence="7" type="ORF">AAEO60_10145</name>
</gene>
<evidence type="ECO:0000256" key="5">
    <source>
        <dbReference type="ARBA" id="ARBA00023239"/>
    </source>
</evidence>
<comment type="caution">
    <text evidence="7">The sequence shown here is derived from an EMBL/GenBank/DDBJ whole genome shotgun (WGS) entry which is preliminary data.</text>
</comment>
<dbReference type="PANTHER" id="PTHR11999:SF70">
    <property type="entry name" value="MIP05841P"/>
    <property type="match status" value="1"/>
</dbReference>
<sequence length="469" mass="50876">MSCFPSQEVAQGILEKAARLATKGRYGEQALDPHPVPPASQDSFDVPLPRNGRDPGEVIEALDRAARPGLSGMTQPGFMSWVIGGSHPVGVAADWMAAAWGQNACVYDASPAAAEAEAAGAKYLLDVLDLPRDSSVGFATGATMAAFTSLAAARLCVLERAGHDFERKGLCGCPEVAIYIADDAHVTNYSVLRYLGFGSNQMRRIPTRTDGTYDCDALERAMEKDTAPARIVLAQAGHIMSGAFDDFGRLAALCKRHDAWLHVDGAFGLWVRASRRLRHIAEGAELADSWSVDGHKWLQIPYDCGFAVIRHEEYHRRAMTMQAGYLPDGERRRNNSDYVPELSRRARGFAVWAVMHCLGRKGIEDMVESHCHAAHLLAQAIKRLDGVEVVNQQCLNQLAVAFECQSGDGAEAVAEALNASGRYFVRTASWRGRKLLRFSITNGDTGPDDIAPLVDQIIAAWQAVSLAAA</sequence>
<dbReference type="SUPFAM" id="SSF53383">
    <property type="entry name" value="PLP-dependent transferases"/>
    <property type="match status" value="1"/>
</dbReference>
<keyword evidence="3" id="KW-0210">Decarboxylase</keyword>
<evidence type="ECO:0000256" key="2">
    <source>
        <dbReference type="ARBA" id="ARBA00009533"/>
    </source>
</evidence>
<evidence type="ECO:0000256" key="3">
    <source>
        <dbReference type="ARBA" id="ARBA00022793"/>
    </source>
</evidence>
<accession>A0ABU9IGH5</accession>
<evidence type="ECO:0000313" key="7">
    <source>
        <dbReference type="EMBL" id="MEL1251033.1"/>
    </source>
</evidence>
<dbReference type="InterPro" id="IPR015421">
    <property type="entry name" value="PyrdxlP-dep_Trfase_major"/>
</dbReference>
<organism evidence="7 8">
    <name type="scientific">Aurantiacibacter gilvus</name>
    <dbReference type="NCBI Taxonomy" id="3139141"/>
    <lineage>
        <taxon>Bacteria</taxon>
        <taxon>Pseudomonadati</taxon>
        <taxon>Pseudomonadota</taxon>
        <taxon>Alphaproteobacteria</taxon>
        <taxon>Sphingomonadales</taxon>
        <taxon>Erythrobacteraceae</taxon>
        <taxon>Aurantiacibacter</taxon>
    </lineage>
</organism>
<evidence type="ECO:0000313" key="8">
    <source>
        <dbReference type="Proteomes" id="UP001497045"/>
    </source>
</evidence>
<proteinExistence type="inferred from homology"/>
<keyword evidence="4 6" id="KW-0663">Pyridoxal phosphate</keyword>
<comment type="cofactor">
    <cofactor evidence="1 6">
        <name>pyridoxal 5'-phosphate</name>
        <dbReference type="ChEBI" id="CHEBI:597326"/>
    </cofactor>
</comment>
<reference evidence="7 8" key="1">
    <citation type="submission" date="2024-04" db="EMBL/GenBank/DDBJ databases">
        <title>Aurantiacibacter sp. DGU6 16S ribosomal RNA gene Genome sequencing and assembly.</title>
        <authorList>
            <person name="Park S."/>
        </authorList>
    </citation>
    <scope>NUCLEOTIDE SEQUENCE [LARGE SCALE GENOMIC DNA]</scope>
    <source>
        <strain evidence="7 8">DGU6</strain>
    </source>
</reference>
<dbReference type="Gene3D" id="3.40.640.10">
    <property type="entry name" value="Type I PLP-dependent aspartate aminotransferase-like (Major domain)"/>
    <property type="match status" value="1"/>
</dbReference>
<protein>
    <submittedName>
        <fullName evidence="7">Pyridoxal-dependent decarboxylase</fullName>
    </submittedName>
</protein>
<keyword evidence="5 6" id="KW-0456">Lyase</keyword>
<dbReference type="Pfam" id="PF00282">
    <property type="entry name" value="Pyridoxal_deC"/>
    <property type="match status" value="1"/>
</dbReference>
<dbReference type="InterPro" id="IPR010977">
    <property type="entry name" value="Aromatic_deC"/>
</dbReference>